<feature type="transmembrane region" description="Helical" evidence="9">
    <location>
        <begin position="12"/>
        <end position="36"/>
    </location>
</feature>
<evidence type="ECO:0000256" key="8">
    <source>
        <dbReference type="SAM" id="MobiDB-lite"/>
    </source>
</evidence>
<feature type="transmembrane region" description="Helical" evidence="9">
    <location>
        <begin position="56"/>
        <end position="73"/>
    </location>
</feature>
<feature type="transmembrane region" description="Helical" evidence="9">
    <location>
        <begin position="166"/>
        <end position="186"/>
    </location>
</feature>
<name>A0ABW0CMA5_STRCD</name>
<keyword evidence="12" id="KW-1185">Reference proteome</keyword>
<dbReference type="NCBIfam" id="TIGR00711">
    <property type="entry name" value="efflux_EmrB"/>
    <property type="match status" value="1"/>
</dbReference>
<dbReference type="PANTHER" id="PTHR42718:SF49">
    <property type="entry name" value="EXPORT PROTEIN"/>
    <property type="match status" value="1"/>
</dbReference>
<feature type="transmembrane region" description="Helical" evidence="9">
    <location>
        <begin position="105"/>
        <end position="126"/>
    </location>
</feature>
<dbReference type="Pfam" id="PF07690">
    <property type="entry name" value="MFS_1"/>
    <property type="match status" value="1"/>
</dbReference>
<feature type="transmembrane region" description="Helical" evidence="9">
    <location>
        <begin position="333"/>
        <end position="352"/>
    </location>
</feature>
<evidence type="ECO:0000256" key="6">
    <source>
        <dbReference type="ARBA" id="ARBA00023136"/>
    </source>
</evidence>
<feature type="transmembrane region" description="Helical" evidence="9">
    <location>
        <begin position="268"/>
        <end position="288"/>
    </location>
</feature>
<dbReference type="InterPro" id="IPR020846">
    <property type="entry name" value="MFS_dom"/>
</dbReference>
<keyword evidence="3" id="KW-1003">Cell membrane</keyword>
<sequence>MGTTETGTGGRGWTLAIVSTATFMLLLDLTVVNVALPDLRTTFEADFTELQWVLDAYALTLAVFLLTSGSFADKLGRKRVFNVGFVVFTLASLACGLAQDIVVLNLARGVQGIGAAVLFAVGPALLSNEFQGKDRGKAFGVFGAVGGLAIAFGPMIGGGLTEYLSWRWIFLLNVPIGVLAILIGVLRIRESKGSTEHPVDWAGLVVFSGALGLLVTGFLRGHAEGWTSAPILGMFGGAAVLLLVFYVIERRLGEAAMLDLSLFRIPTFNGVSTSALVWNSAVLGSIFLEISYLQNALGLTAWETGLRFLPMTLTIFVAGALTGPLTTMVSPKLLATACGTLMATGIALMTLIDENSGWTALLPSMVVQGIGMGIYTPMRAAYSVGVAEPEKAGMASGIGETFQQVGIAVGIAAFGALFQSRVTHALEETALGAQLGSRTDEFGEAVASGAGPEAVAALPGEATGQAADAVRAAFVGGLEDTMVVCSVVVAFGTLIALLFVRAKDLHESARGDRAPAGPHDERTAGPEPVASAR</sequence>
<dbReference type="RefSeq" id="WP_380855204.1">
    <property type="nucleotide sequence ID" value="NZ_JBHSKM010000012.1"/>
</dbReference>
<evidence type="ECO:0000256" key="7">
    <source>
        <dbReference type="ARBA" id="ARBA00023251"/>
    </source>
</evidence>
<feature type="transmembrane region" description="Helical" evidence="9">
    <location>
        <begin position="231"/>
        <end position="248"/>
    </location>
</feature>
<evidence type="ECO:0000256" key="4">
    <source>
        <dbReference type="ARBA" id="ARBA00022692"/>
    </source>
</evidence>
<dbReference type="PANTHER" id="PTHR42718">
    <property type="entry name" value="MAJOR FACILITATOR SUPERFAMILY MULTIDRUG TRANSPORTER MFSC"/>
    <property type="match status" value="1"/>
</dbReference>
<dbReference type="Gene3D" id="1.20.1720.10">
    <property type="entry name" value="Multidrug resistance protein D"/>
    <property type="match status" value="1"/>
</dbReference>
<evidence type="ECO:0000313" key="12">
    <source>
        <dbReference type="Proteomes" id="UP001596263"/>
    </source>
</evidence>
<feature type="transmembrane region" description="Helical" evidence="9">
    <location>
        <begin position="198"/>
        <end position="219"/>
    </location>
</feature>
<feature type="domain" description="Major facilitator superfamily (MFS) profile" evidence="10">
    <location>
        <begin position="14"/>
        <end position="504"/>
    </location>
</feature>
<dbReference type="PROSITE" id="PS50850">
    <property type="entry name" value="MFS"/>
    <property type="match status" value="1"/>
</dbReference>
<feature type="transmembrane region" description="Helical" evidence="9">
    <location>
        <begin position="481"/>
        <end position="500"/>
    </location>
</feature>
<proteinExistence type="predicted"/>
<dbReference type="SUPFAM" id="SSF103473">
    <property type="entry name" value="MFS general substrate transporter"/>
    <property type="match status" value="1"/>
</dbReference>
<evidence type="ECO:0000256" key="5">
    <source>
        <dbReference type="ARBA" id="ARBA00022989"/>
    </source>
</evidence>
<keyword evidence="2" id="KW-0813">Transport</keyword>
<evidence type="ECO:0000256" key="2">
    <source>
        <dbReference type="ARBA" id="ARBA00022448"/>
    </source>
</evidence>
<feature type="compositionally biased region" description="Basic and acidic residues" evidence="8">
    <location>
        <begin position="508"/>
        <end position="524"/>
    </location>
</feature>
<protein>
    <submittedName>
        <fullName evidence="11">MFS transporter</fullName>
    </submittedName>
</protein>
<dbReference type="Proteomes" id="UP001596263">
    <property type="component" value="Unassembled WGS sequence"/>
</dbReference>
<organism evidence="11 12">
    <name type="scientific">Streptomyces coerulescens</name>
    <dbReference type="NCBI Taxonomy" id="29304"/>
    <lineage>
        <taxon>Bacteria</taxon>
        <taxon>Bacillati</taxon>
        <taxon>Actinomycetota</taxon>
        <taxon>Actinomycetes</taxon>
        <taxon>Kitasatosporales</taxon>
        <taxon>Streptomycetaceae</taxon>
        <taxon>Streptomyces</taxon>
    </lineage>
</organism>
<feature type="transmembrane region" description="Helical" evidence="9">
    <location>
        <begin position="138"/>
        <end position="160"/>
    </location>
</feature>
<keyword evidence="4 9" id="KW-0812">Transmembrane</keyword>
<dbReference type="Gene3D" id="1.20.1250.20">
    <property type="entry name" value="MFS general substrate transporter like domains"/>
    <property type="match status" value="1"/>
</dbReference>
<dbReference type="InterPro" id="IPR004638">
    <property type="entry name" value="EmrB-like"/>
</dbReference>
<keyword evidence="6 9" id="KW-0472">Membrane</keyword>
<evidence type="ECO:0000259" key="10">
    <source>
        <dbReference type="PROSITE" id="PS50850"/>
    </source>
</evidence>
<comment type="subcellular location">
    <subcellularLocation>
        <location evidence="1">Cell membrane</location>
        <topology evidence="1">Multi-pass membrane protein</topology>
    </subcellularLocation>
</comment>
<feature type="region of interest" description="Disordered" evidence="8">
    <location>
        <begin position="508"/>
        <end position="533"/>
    </location>
</feature>
<dbReference type="PRINTS" id="PR01036">
    <property type="entry name" value="TCRTETB"/>
</dbReference>
<gene>
    <name evidence="11" type="ORF">ACFPQ9_21235</name>
</gene>
<evidence type="ECO:0000256" key="9">
    <source>
        <dbReference type="SAM" id="Phobius"/>
    </source>
</evidence>
<keyword evidence="7" id="KW-0046">Antibiotic resistance</keyword>
<dbReference type="InterPro" id="IPR036259">
    <property type="entry name" value="MFS_trans_sf"/>
</dbReference>
<evidence type="ECO:0000313" key="11">
    <source>
        <dbReference type="EMBL" id="MFC5216368.1"/>
    </source>
</evidence>
<dbReference type="EMBL" id="JBHSKM010000012">
    <property type="protein sequence ID" value="MFC5216368.1"/>
    <property type="molecule type" value="Genomic_DNA"/>
</dbReference>
<feature type="transmembrane region" description="Helical" evidence="9">
    <location>
        <begin position="80"/>
        <end position="99"/>
    </location>
</feature>
<reference evidence="12" key="1">
    <citation type="journal article" date="2019" name="Int. J. Syst. Evol. Microbiol.">
        <title>The Global Catalogue of Microorganisms (GCM) 10K type strain sequencing project: providing services to taxonomists for standard genome sequencing and annotation.</title>
        <authorList>
            <consortium name="The Broad Institute Genomics Platform"/>
            <consortium name="The Broad Institute Genome Sequencing Center for Infectious Disease"/>
            <person name="Wu L."/>
            <person name="Ma J."/>
        </authorList>
    </citation>
    <scope>NUCLEOTIDE SEQUENCE [LARGE SCALE GENOMIC DNA]</scope>
    <source>
        <strain evidence="12">KCTC 42586</strain>
    </source>
</reference>
<dbReference type="InterPro" id="IPR011701">
    <property type="entry name" value="MFS"/>
</dbReference>
<dbReference type="CDD" id="cd17321">
    <property type="entry name" value="MFS_MMR_MDR_like"/>
    <property type="match status" value="1"/>
</dbReference>
<evidence type="ECO:0000256" key="3">
    <source>
        <dbReference type="ARBA" id="ARBA00022475"/>
    </source>
</evidence>
<feature type="transmembrane region" description="Helical" evidence="9">
    <location>
        <begin position="308"/>
        <end position="326"/>
    </location>
</feature>
<evidence type="ECO:0000256" key="1">
    <source>
        <dbReference type="ARBA" id="ARBA00004651"/>
    </source>
</evidence>
<accession>A0ABW0CMA5</accession>
<comment type="caution">
    <text evidence="11">The sequence shown here is derived from an EMBL/GenBank/DDBJ whole genome shotgun (WGS) entry which is preliminary data.</text>
</comment>
<keyword evidence="5 9" id="KW-1133">Transmembrane helix</keyword>